<evidence type="ECO:0000256" key="1">
    <source>
        <dbReference type="ARBA" id="ARBA00000632"/>
    </source>
</evidence>
<evidence type="ECO:0000256" key="3">
    <source>
        <dbReference type="ARBA" id="ARBA00022638"/>
    </source>
</evidence>
<gene>
    <name evidence="6" type="ORF">CTOB1V02_LOCUS9266</name>
</gene>
<dbReference type="HAMAP" id="MF_04136">
    <property type="entry name" value="SAR_ENDOLYSIN"/>
    <property type="match status" value="1"/>
</dbReference>
<protein>
    <recommendedName>
        <fullName evidence="7">Lysozyme</fullName>
    </recommendedName>
</protein>
<evidence type="ECO:0008006" key="7">
    <source>
        <dbReference type="Google" id="ProtNLM"/>
    </source>
</evidence>
<organism evidence="6">
    <name type="scientific">Cyprideis torosa</name>
    <dbReference type="NCBI Taxonomy" id="163714"/>
    <lineage>
        <taxon>Eukaryota</taxon>
        <taxon>Metazoa</taxon>
        <taxon>Ecdysozoa</taxon>
        <taxon>Arthropoda</taxon>
        <taxon>Crustacea</taxon>
        <taxon>Oligostraca</taxon>
        <taxon>Ostracoda</taxon>
        <taxon>Podocopa</taxon>
        <taxon>Podocopida</taxon>
        <taxon>Cytherocopina</taxon>
        <taxon>Cytheroidea</taxon>
        <taxon>Cytherideidae</taxon>
        <taxon>Cyprideis</taxon>
    </lineage>
</organism>
<dbReference type="InterPro" id="IPR023346">
    <property type="entry name" value="Lysozyme-like_dom_sf"/>
</dbReference>
<dbReference type="PANTHER" id="PTHR38107:SF3">
    <property type="entry name" value="LYSOZYME RRRD-RELATED"/>
    <property type="match status" value="1"/>
</dbReference>
<evidence type="ECO:0000256" key="5">
    <source>
        <dbReference type="ARBA" id="ARBA00023295"/>
    </source>
</evidence>
<keyword evidence="5" id="KW-0326">Glycosidase</keyword>
<dbReference type="GO" id="GO:0003796">
    <property type="term" value="F:lysozyme activity"/>
    <property type="evidence" value="ECO:0007669"/>
    <property type="project" value="UniProtKB-EC"/>
</dbReference>
<dbReference type="InterPro" id="IPR051018">
    <property type="entry name" value="Bacteriophage_GH24"/>
</dbReference>
<dbReference type="HAMAP" id="MF_04110">
    <property type="entry name" value="ENDOLYSIN_T4"/>
    <property type="match status" value="1"/>
</dbReference>
<accession>A0A7R8WLX0</accession>
<dbReference type="CDD" id="cd16900">
    <property type="entry name" value="endolysin_R21-like"/>
    <property type="match status" value="1"/>
</dbReference>
<sequence length="235" mass="25443">MGLTDKPNNRGRCNHRRSGVDGLSQLDRLGWCVHRTAWPVCKFVLPAQARQTGSGGKRSPFGSTSAAARQMITFRQKVGGAVLAASATLVGTVAMWEGTEYVPYRDIVGVLTVCQGYTGPGIVPGKVYTKAECDQLLVQELTHHGQGVLKCTKVPLNQNQYDALVSFTYNVGVGAYCGSTLVKKLNQGDYTGACNELRRWVYAGGKRVQGLANRREAERSLCLKPMPLPEPAEVA</sequence>
<dbReference type="GO" id="GO:0042742">
    <property type="term" value="P:defense response to bacterium"/>
    <property type="evidence" value="ECO:0007669"/>
    <property type="project" value="UniProtKB-KW"/>
</dbReference>
<dbReference type="Pfam" id="PF00959">
    <property type="entry name" value="Phage_lysozyme"/>
    <property type="match status" value="1"/>
</dbReference>
<dbReference type="GO" id="GO:0031640">
    <property type="term" value="P:killing of cells of another organism"/>
    <property type="evidence" value="ECO:0007669"/>
    <property type="project" value="UniProtKB-KW"/>
</dbReference>
<proteinExistence type="inferred from homology"/>
<dbReference type="Gene3D" id="1.10.530.40">
    <property type="match status" value="1"/>
</dbReference>
<evidence type="ECO:0000256" key="2">
    <source>
        <dbReference type="ARBA" id="ARBA00022529"/>
    </source>
</evidence>
<dbReference type="InterPro" id="IPR043688">
    <property type="entry name" value="SAR_endolysin-like"/>
</dbReference>
<evidence type="ECO:0000256" key="4">
    <source>
        <dbReference type="ARBA" id="ARBA00022801"/>
    </source>
</evidence>
<dbReference type="GO" id="GO:0016998">
    <property type="term" value="P:cell wall macromolecule catabolic process"/>
    <property type="evidence" value="ECO:0007669"/>
    <property type="project" value="InterPro"/>
</dbReference>
<dbReference type="GO" id="GO:0009253">
    <property type="term" value="P:peptidoglycan catabolic process"/>
    <property type="evidence" value="ECO:0007669"/>
    <property type="project" value="InterPro"/>
</dbReference>
<comment type="catalytic activity">
    <reaction evidence="1">
        <text>Hydrolysis of (1-&gt;4)-beta-linkages between N-acetylmuramic acid and N-acetyl-D-glucosamine residues in a peptidoglycan and between N-acetyl-D-glucosamine residues in chitodextrins.</text>
        <dbReference type="EC" id="3.2.1.17"/>
    </reaction>
</comment>
<keyword evidence="3" id="KW-0081">Bacteriolytic enzyme</keyword>
<keyword evidence="2" id="KW-0929">Antimicrobial</keyword>
<evidence type="ECO:0000313" key="6">
    <source>
        <dbReference type="EMBL" id="CAD7231419.1"/>
    </source>
</evidence>
<dbReference type="AlphaFoldDB" id="A0A7R8WLX0"/>
<dbReference type="PANTHER" id="PTHR38107">
    <property type="match status" value="1"/>
</dbReference>
<dbReference type="InterPro" id="IPR002196">
    <property type="entry name" value="Glyco_hydro_24"/>
</dbReference>
<keyword evidence="4" id="KW-0378">Hydrolase</keyword>
<dbReference type="InterPro" id="IPR034690">
    <property type="entry name" value="Endolysin_T4_type"/>
</dbReference>
<dbReference type="OrthoDB" id="6338733at2759"/>
<dbReference type="SUPFAM" id="SSF53955">
    <property type="entry name" value="Lysozyme-like"/>
    <property type="match status" value="1"/>
</dbReference>
<name>A0A7R8WLX0_9CRUS</name>
<dbReference type="EMBL" id="OB663492">
    <property type="protein sequence ID" value="CAD7231419.1"/>
    <property type="molecule type" value="Genomic_DNA"/>
</dbReference>
<dbReference type="InterPro" id="IPR023347">
    <property type="entry name" value="Lysozyme_dom_sf"/>
</dbReference>
<reference evidence="6" key="1">
    <citation type="submission" date="2020-11" db="EMBL/GenBank/DDBJ databases">
        <authorList>
            <person name="Tran Van P."/>
        </authorList>
    </citation>
    <scope>NUCLEOTIDE SEQUENCE</scope>
</reference>